<dbReference type="AlphaFoldDB" id="A0A9P0H4P7"/>
<protein>
    <recommendedName>
        <fullName evidence="1">Cwf19-like C-terminal domain-containing protein</fullName>
    </recommendedName>
</protein>
<proteinExistence type="predicted"/>
<dbReference type="GO" id="GO:0061632">
    <property type="term" value="F:RNA lariat debranching enzyme activator activity"/>
    <property type="evidence" value="ECO:0007669"/>
    <property type="project" value="TreeGrafter"/>
</dbReference>
<dbReference type="CDD" id="cd07380">
    <property type="entry name" value="MPP_CWF19_N"/>
    <property type="match status" value="1"/>
</dbReference>
<dbReference type="Pfam" id="PF04677">
    <property type="entry name" value="CwfJ_C_1"/>
    <property type="match status" value="1"/>
</dbReference>
<evidence type="ECO:0000313" key="3">
    <source>
        <dbReference type="Proteomes" id="UP001152798"/>
    </source>
</evidence>
<dbReference type="GO" id="GO:0071014">
    <property type="term" value="C:post-mRNA release spliceosomal complex"/>
    <property type="evidence" value="ECO:0007669"/>
    <property type="project" value="TreeGrafter"/>
</dbReference>
<dbReference type="OrthoDB" id="444325at2759"/>
<accession>A0A9P0H4P7</accession>
<dbReference type="PANTHER" id="PTHR12072">
    <property type="entry name" value="CWF19, CELL CYCLE CONTROL PROTEIN"/>
    <property type="match status" value="1"/>
</dbReference>
<keyword evidence="3" id="KW-1185">Reference proteome</keyword>
<dbReference type="GO" id="GO:0000398">
    <property type="term" value="P:mRNA splicing, via spliceosome"/>
    <property type="evidence" value="ECO:0007669"/>
    <property type="project" value="TreeGrafter"/>
</dbReference>
<dbReference type="Proteomes" id="UP001152798">
    <property type="component" value="Chromosome 2"/>
</dbReference>
<dbReference type="InterPro" id="IPR036265">
    <property type="entry name" value="HIT-like_sf"/>
</dbReference>
<dbReference type="PANTHER" id="PTHR12072:SF4">
    <property type="entry name" value="CWF19-LIKE PROTEIN 1"/>
    <property type="match status" value="1"/>
</dbReference>
<evidence type="ECO:0000313" key="2">
    <source>
        <dbReference type="EMBL" id="CAH1394232.1"/>
    </source>
</evidence>
<dbReference type="SUPFAM" id="SSF54197">
    <property type="entry name" value="HIT-like"/>
    <property type="match status" value="1"/>
</dbReference>
<evidence type="ECO:0000259" key="1">
    <source>
        <dbReference type="Pfam" id="PF04677"/>
    </source>
</evidence>
<name>A0A9P0H4P7_NEZVI</name>
<dbReference type="Gene3D" id="3.30.428.10">
    <property type="entry name" value="HIT-like"/>
    <property type="match status" value="1"/>
</dbReference>
<dbReference type="InterPro" id="IPR040194">
    <property type="entry name" value="Cwf19-like"/>
</dbReference>
<sequence length="502" mass="57988">MDSCKFLVAGDVRGNFKVLFSKVEKSINKCGPFAFLLCTGSFFGKTPNLLEWSYYKSNPHNIPIQVYILGPTSDDEVNFYSSTERTSSINEKITFVGKSGMFTTCEGIKVAYVSGFESSFNNKISMTEMDVGNLISKNITVDIVFSSQWPLGITSNGMTDYKPKYPSQSLAKLIKILKPRYFFSGWENKYFERLPLCHTEKDGNIPLLTRFVGLAFVDNSNEKWFYAVNMDLHRKLSVSDVNKINLYLKHQPLEELYNSRITDNGSYIWMQEQPKKKIGQKNSTKKFNLKDCWFCLSSDEPQNHLIVSVGFNVYLSLSKGGLVRDHMLLIPINHVSSISQVDEEIRSELNRYKKIIKQHFITKNKRVIFFERFYKTSHAQVNCIPMREDLSCNVKSSFMERAAEIGFDLCTYSSKDHVVQNISLGAEYFHVELNDDEELFCEISPHSNFPLNFGREALVKEELFQSSEKKVDWKNCVLEFEEEKFIVDELRNELQFSLKNQL</sequence>
<organism evidence="2 3">
    <name type="scientific">Nezara viridula</name>
    <name type="common">Southern green stink bug</name>
    <name type="synonym">Cimex viridulus</name>
    <dbReference type="NCBI Taxonomy" id="85310"/>
    <lineage>
        <taxon>Eukaryota</taxon>
        <taxon>Metazoa</taxon>
        <taxon>Ecdysozoa</taxon>
        <taxon>Arthropoda</taxon>
        <taxon>Hexapoda</taxon>
        <taxon>Insecta</taxon>
        <taxon>Pterygota</taxon>
        <taxon>Neoptera</taxon>
        <taxon>Paraneoptera</taxon>
        <taxon>Hemiptera</taxon>
        <taxon>Heteroptera</taxon>
        <taxon>Panheteroptera</taxon>
        <taxon>Pentatomomorpha</taxon>
        <taxon>Pentatomoidea</taxon>
        <taxon>Pentatomidae</taxon>
        <taxon>Pentatominae</taxon>
        <taxon>Nezara</taxon>
    </lineage>
</organism>
<feature type="domain" description="Cwf19-like C-terminal" evidence="1">
    <location>
        <begin position="281"/>
        <end position="398"/>
    </location>
</feature>
<reference evidence="2" key="1">
    <citation type="submission" date="2022-01" db="EMBL/GenBank/DDBJ databases">
        <authorList>
            <person name="King R."/>
        </authorList>
    </citation>
    <scope>NUCLEOTIDE SEQUENCE</scope>
</reference>
<dbReference type="EMBL" id="OV725078">
    <property type="protein sequence ID" value="CAH1394232.1"/>
    <property type="molecule type" value="Genomic_DNA"/>
</dbReference>
<dbReference type="InterPro" id="IPR006768">
    <property type="entry name" value="Cwf19-like_C_dom-1"/>
</dbReference>
<gene>
    <name evidence="2" type="ORF">NEZAVI_LOCUS4766</name>
</gene>